<dbReference type="Proteomes" id="UP000000963">
    <property type="component" value="Segment"/>
</dbReference>
<accession>Q854R3</accession>
<evidence type="ECO:0000313" key="1">
    <source>
        <dbReference type="EMBL" id="AAN12645.1"/>
    </source>
</evidence>
<keyword evidence="1" id="KW-0540">Nuclease</keyword>
<organism evidence="1 2">
    <name type="scientific">Mycobacterium phage Omega</name>
    <name type="common">Mycobacteriophage Omega</name>
    <dbReference type="NCBI Taxonomy" id="2907835"/>
    <lineage>
        <taxon>Viruses</taxon>
        <taxon>Duplodnaviria</taxon>
        <taxon>Heunggongvirae</taxon>
        <taxon>Uroviricota</taxon>
        <taxon>Caudoviricetes</taxon>
        <taxon>Omegavirus</taxon>
        <taxon>Omegavirus omega</taxon>
    </lineage>
</organism>
<evidence type="ECO:0000313" key="2">
    <source>
        <dbReference type="Proteomes" id="UP000000963"/>
    </source>
</evidence>
<keyword evidence="1" id="KW-0255">Endonuclease</keyword>
<dbReference type="GO" id="GO:0004519">
    <property type="term" value="F:endonuclease activity"/>
    <property type="evidence" value="ECO:0007669"/>
    <property type="project" value="UniProtKB-KW"/>
</dbReference>
<dbReference type="KEGG" id="vg:1259962"/>
<gene>
    <name evidence="1" type="primary">1</name>
    <name evidence="1" type="ORF">PBI_OMEGA_1</name>
</gene>
<keyword evidence="1" id="KW-0378">Hydrolase</keyword>
<sequence length="264" mass="29856">MAEITCEFCGNSFPRKPGRGRPPKYCSDSCRNKAYYQPVKPEYVQCGACGDFFQRPNGWRKFCTGDACRKARERERYRRRDQQRDYSYKKQANCDSCGELTWGKPGDIVICHPCRRKNGPPVMSLEDLRQLPPDKGDGLGWRHQRALRALRAAHVDGSPCDWCGRPMWLDPARNFDYDPESSVRGNGVLQGDHEVSRADCLKKGIPVPLPHRLLHAACNRQRGSGRNDHLAWAARESIEVVTADGEPVAVTIEIVDGRVIARMS</sequence>
<reference evidence="1 2" key="1">
    <citation type="journal article" date="2003" name="Cell">
        <title>Origins of highly mosaic mycobacteriophage genomes.</title>
        <authorList>
            <person name="Pedulla M.L."/>
            <person name="Ford M.E."/>
            <person name="Houtz J.M."/>
            <person name="Karthikeyan T."/>
            <person name="Wadsworth C."/>
            <person name="Lewis J.A."/>
            <person name="Jacobs-Sera D."/>
            <person name="Falbo J."/>
            <person name="Gross J."/>
            <person name="Pannunzio N.R."/>
            <person name="Brucker W."/>
            <person name="Kumar V."/>
            <person name="Kandasamy J."/>
            <person name="Keenan L."/>
            <person name="Bardarov S."/>
            <person name="Kriakov J."/>
            <person name="Lawrence J.G."/>
            <person name="Jacobs W.R. Jr."/>
            <person name="Hendrix R.W."/>
            <person name="Hatfull G.F."/>
        </authorList>
    </citation>
    <scope>NUCLEOTIDE SEQUENCE</scope>
</reference>
<dbReference type="EMBL" id="AY129338">
    <property type="protein sequence ID" value="AAN12645.1"/>
    <property type="molecule type" value="Genomic_DNA"/>
</dbReference>
<organismHost>
    <name type="scientific">Mycolicibacterium smegmatis</name>
    <name type="common">Mycobacterium smegmatis</name>
    <dbReference type="NCBI Taxonomy" id="1772"/>
</organismHost>
<dbReference type="RefSeq" id="NP_818302.1">
    <property type="nucleotide sequence ID" value="NC_004688.1"/>
</dbReference>
<proteinExistence type="predicted"/>
<protein>
    <submittedName>
        <fullName evidence="1">HNH endonuclease</fullName>
    </submittedName>
</protein>
<name>Q854R3_BPMOM</name>
<keyword evidence="2" id="KW-1185">Reference proteome</keyword>